<evidence type="ECO:0000313" key="2">
    <source>
        <dbReference type="EMBL" id="SNQ49358.1"/>
    </source>
</evidence>
<reference evidence="2 3" key="1">
    <citation type="submission" date="2017-06" db="EMBL/GenBank/DDBJ databases">
        <authorList>
            <person name="Kim H.J."/>
            <person name="Triplett B.A."/>
        </authorList>
    </citation>
    <scope>NUCLEOTIDE SEQUENCE [LARGE SCALE GENOMIC DNA]</scope>
    <source>
        <strain evidence="2">FRACA_ARgP5</strain>
    </source>
</reference>
<proteinExistence type="predicted"/>
<feature type="compositionally biased region" description="Low complexity" evidence="1">
    <location>
        <begin position="1"/>
        <end position="26"/>
    </location>
</feature>
<protein>
    <submittedName>
        <fullName evidence="2">Uncharacterized protein</fullName>
    </submittedName>
</protein>
<accession>A0A2I2KUM1</accession>
<evidence type="ECO:0000256" key="1">
    <source>
        <dbReference type="SAM" id="MobiDB-lite"/>
    </source>
</evidence>
<keyword evidence="3" id="KW-1185">Reference proteome</keyword>
<feature type="region of interest" description="Disordered" evidence="1">
    <location>
        <begin position="1"/>
        <end position="29"/>
    </location>
</feature>
<name>A0A2I2KUM1_9ACTN</name>
<dbReference type="AlphaFoldDB" id="A0A2I2KUM1"/>
<evidence type="ECO:0000313" key="3">
    <source>
        <dbReference type="Proteomes" id="UP000234331"/>
    </source>
</evidence>
<sequence length="84" mass="8832">MCSTSMRSFLPSRSSSACSSCSSSSSRRFRYPTPAEGYGKSSIALACCVASGQERADLVVPLAAGALTGFLTFVGQLHFRLVES</sequence>
<gene>
    <name evidence="2" type="ORF">FRACA_3200010</name>
</gene>
<dbReference type="Proteomes" id="UP000234331">
    <property type="component" value="Unassembled WGS sequence"/>
</dbReference>
<organism evidence="2 3">
    <name type="scientific">Frankia canadensis</name>
    <dbReference type="NCBI Taxonomy" id="1836972"/>
    <lineage>
        <taxon>Bacteria</taxon>
        <taxon>Bacillati</taxon>
        <taxon>Actinomycetota</taxon>
        <taxon>Actinomycetes</taxon>
        <taxon>Frankiales</taxon>
        <taxon>Frankiaceae</taxon>
        <taxon>Frankia</taxon>
    </lineage>
</organism>
<dbReference type="EMBL" id="FZMO01000247">
    <property type="protein sequence ID" value="SNQ49358.1"/>
    <property type="molecule type" value="Genomic_DNA"/>
</dbReference>